<protein>
    <submittedName>
        <fullName evidence="2">Uncharacterized protein</fullName>
    </submittedName>
</protein>
<feature type="region of interest" description="Disordered" evidence="1">
    <location>
        <begin position="552"/>
        <end position="580"/>
    </location>
</feature>
<feature type="compositionally biased region" description="Basic residues" evidence="1">
    <location>
        <begin position="730"/>
        <end position="746"/>
    </location>
</feature>
<feature type="compositionally biased region" description="Gly residues" evidence="1">
    <location>
        <begin position="846"/>
        <end position="862"/>
    </location>
</feature>
<evidence type="ECO:0000256" key="1">
    <source>
        <dbReference type="SAM" id="MobiDB-lite"/>
    </source>
</evidence>
<feature type="region of interest" description="Disordered" evidence="1">
    <location>
        <begin position="72"/>
        <end position="98"/>
    </location>
</feature>
<feature type="region of interest" description="Disordered" evidence="1">
    <location>
        <begin position="597"/>
        <end position="668"/>
    </location>
</feature>
<accession>A0A699GML4</accession>
<feature type="compositionally biased region" description="Basic residues" evidence="1">
    <location>
        <begin position="764"/>
        <end position="779"/>
    </location>
</feature>
<feature type="region of interest" description="Disordered" evidence="1">
    <location>
        <begin position="818"/>
        <end position="869"/>
    </location>
</feature>
<feature type="region of interest" description="Disordered" evidence="1">
    <location>
        <begin position="911"/>
        <end position="950"/>
    </location>
</feature>
<feature type="compositionally biased region" description="Basic and acidic residues" evidence="1">
    <location>
        <begin position="986"/>
        <end position="995"/>
    </location>
</feature>
<proteinExistence type="predicted"/>
<dbReference type="AlphaFoldDB" id="A0A699GML4"/>
<evidence type="ECO:0000313" key="2">
    <source>
        <dbReference type="EMBL" id="GEU28466.1"/>
    </source>
</evidence>
<name>A0A699GML4_TANCI</name>
<feature type="region of interest" description="Disordered" evidence="1">
    <location>
        <begin position="1"/>
        <end position="33"/>
    </location>
</feature>
<feature type="region of interest" description="Disordered" evidence="1">
    <location>
        <begin position="986"/>
        <end position="1010"/>
    </location>
</feature>
<feature type="compositionally biased region" description="Gly residues" evidence="1">
    <location>
        <begin position="748"/>
        <end position="763"/>
    </location>
</feature>
<feature type="compositionally biased region" description="Gly residues" evidence="1">
    <location>
        <begin position="569"/>
        <end position="580"/>
    </location>
</feature>
<comment type="caution">
    <text evidence="2">The sequence shown here is derived from an EMBL/GenBank/DDBJ whole genome shotgun (WGS) entry which is preliminary data.</text>
</comment>
<reference evidence="2" key="1">
    <citation type="journal article" date="2019" name="Sci. Rep.">
        <title>Draft genome of Tanacetum cinerariifolium, the natural source of mosquito coil.</title>
        <authorList>
            <person name="Yamashiro T."/>
            <person name="Shiraishi A."/>
            <person name="Satake H."/>
            <person name="Nakayama K."/>
        </authorList>
    </citation>
    <scope>NUCLEOTIDE SEQUENCE</scope>
</reference>
<gene>
    <name evidence="2" type="ORF">Tci_000444</name>
</gene>
<feature type="compositionally biased region" description="Low complexity" evidence="1">
    <location>
        <begin position="16"/>
        <end position="29"/>
    </location>
</feature>
<feature type="region of interest" description="Disordered" evidence="1">
    <location>
        <begin position="730"/>
        <end position="800"/>
    </location>
</feature>
<sequence length="1036" mass="105150">MISTTSCTNARPALLSPSAARENSRAAARGPPFSVSGRDGLTVFIGTTSSRNGRCKKGVHYSIRDRAILRPAAPASGGQGLIRHRITGAGDHPGRRGDRDVERAVADAVAAVVGRILDGVAGQQHRVHPGAGIGGAGVGHHGRIARQQAAVGHRVADRGARRQRVAGTVEQPGGVARVGRLPVGREHDRVVVADGEAEAARHVLEHGARHALVERQGADGGRVVDGLVEQVDGGRAVRQHHHQRLADVHGIAAAAGIGRAQHAVVHAVAGRVPGAVAVGVDVRLAGRTDIVVLHEGVVHAARVGVGDGAVVAERLAQVRVRLAGVILVVAVGIDKTFLAQRVGQHRHAAVGRARAARAEAHRALARRALLRDHRAVGQRGGREPGQARGVDAAAFGREADGRAVRRRVAEAVRQPCGNSGAVGRRAAVEGAALDVADHGSQREAGLLRHAGGHHQLVRHGADAAGHAGRHPHRGVDGARGHRGRYRAVAGRHRAGRADRDAAHAGVEREADGLAADRLAGAVEHLEGDGGRFLAPGAAGALERDVLRQRGDERQLAGRRQAHRDRAAGGEAGAVVGGAGRDGVGRAAAEVGVRRAGHAVDGGDGRRQPGLAGAGARRREADRQRRHIRRAAIEDSHRHAGGAAGGQRGGRNGRRRQAQGGVGDRVVGAGRDGRAVHGAAGAHAEAAGAGAGVERHAGAAAGVGQGGAVGRREGGAAVVADERYQRIGHRGAGRVAHHGRERGRTVGRHAGGGGAARTGDGQGQRGRRHGRHGGIGRRQRDRVAAGGRDGHAVHGGARGGGEGAVLGAGRQRHLGQALGVGEPRARGGHQRGGGVGGGEADHRVGHGSAGGVAQRGGQAAGSGGRDHGGRHAVDAVERQRQRAAAGRLQGDVVVDGGRGGLAVHRARHGDGVGAGHGAHRQRDAGHAGGVGDGGAGRRQEHAGAVAGGKRQHGVGDGRLAAVLEFCHQDAGTVGADAGCGVAGGVGERERHDGSDHGRHHRRRGRAAAGQVGVAARIDGGTAVVAAAAARGQQQQQR</sequence>
<organism evidence="2">
    <name type="scientific">Tanacetum cinerariifolium</name>
    <name type="common">Dalmatian daisy</name>
    <name type="synonym">Chrysanthemum cinerariifolium</name>
    <dbReference type="NCBI Taxonomy" id="118510"/>
    <lineage>
        <taxon>Eukaryota</taxon>
        <taxon>Viridiplantae</taxon>
        <taxon>Streptophyta</taxon>
        <taxon>Embryophyta</taxon>
        <taxon>Tracheophyta</taxon>
        <taxon>Spermatophyta</taxon>
        <taxon>Magnoliopsida</taxon>
        <taxon>eudicotyledons</taxon>
        <taxon>Gunneridae</taxon>
        <taxon>Pentapetalae</taxon>
        <taxon>asterids</taxon>
        <taxon>campanulids</taxon>
        <taxon>Asterales</taxon>
        <taxon>Asteraceae</taxon>
        <taxon>Asteroideae</taxon>
        <taxon>Anthemideae</taxon>
        <taxon>Anthemidinae</taxon>
        <taxon>Tanacetum</taxon>
    </lineage>
</organism>
<dbReference type="EMBL" id="BKCJ010000007">
    <property type="protein sequence ID" value="GEU28466.1"/>
    <property type="molecule type" value="Genomic_DNA"/>
</dbReference>